<organism evidence="1 2">
    <name type="scientific">Paraburkholderia xenovorans (strain LB400)</name>
    <dbReference type="NCBI Taxonomy" id="266265"/>
    <lineage>
        <taxon>Bacteria</taxon>
        <taxon>Pseudomonadati</taxon>
        <taxon>Pseudomonadota</taxon>
        <taxon>Betaproteobacteria</taxon>
        <taxon>Burkholderiales</taxon>
        <taxon>Burkholderiaceae</taxon>
        <taxon>Paraburkholderia</taxon>
    </lineage>
</organism>
<evidence type="ECO:0000313" key="1">
    <source>
        <dbReference type="EMBL" id="ABE31709.1"/>
    </source>
</evidence>
<proteinExistence type="predicted"/>
<keyword evidence="2" id="KW-1185">Reference proteome</keyword>
<gene>
    <name evidence="1" type="ORF">Bxe_A1244</name>
</gene>
<accession>Q13W30</accession>
<dbReference type="KEGG" id="bxe:Bxe_A1244"/>
<protein>
    <submittedName>
        <fullName evidence="1">Uncharacterized protein</fullName>
    </submittedName>
</protein>
<reference evidence="1 2" key="1">
    <citation type="journal article" date="2006" name="Proc. Natl. Acad. Sci. U.S.A.">
        <title>Burkholderia xenovorans LB400 harbors a multi-replicon, 9.73-Mbp genome shaped for versatility.</title>
        <authorList>
            <person name="Chain P.S."/>
            <person name="Denef V.J."/>
            <person name="Konstantinidis K.T."/>
            <person name="Vergez L.M."/>
            <person name="Agullo L."/>
            <person name="Reyes V.L."/>
            <person name="Hauser L."/>
            <person name="Cordova M."/>
            <person name="Gomez L."/>
            <person name="Gonzalez M."/>
            <person name="Land M."/>
            <person name="Lao V."/>
            <person name="Larimer F."/>
            <person name="LiPuma J.J."/>
            <person name="Mahenthiralingam E."/>
            <person name="Malfatti S.A."/>
            <person name="Marx C.J."/>
            <person name="Parnell J.J."/>
            <person name="Ramette A."/>
            <person name="Richardson P."/>
            <person name="Seeger M."/>
            <person name="Smith D."/>
            <person name="Spilker T."/>
            <person name="Sul W.J."/>
            <person name="Tsoi T.V."/>
            <person name="Ulrich L.E."/>
            <person name="Zhulin I.B."/>
            <person name="Tiedje J.M."/>
        </authorList>
    </citation>
    <scope>NUCLEOTIDE SEQUENCE [LARGE SCALE GENOMIC DNA]</scope>
    <source>
        <strain evidence="1 2">LB400</strain>
    </source>
</reference>
<name>Q13W30_PARXL</name>
<dbReference type="AlphaFoldDB" id="Q13W30"/>
<dbReference type="Proteomes" id="UP000001817">
    <property type="component" value="Chromosome 1"/>
</dbReference>
<dbReference type="STRING" id="266265.Bxe_A1244"/>
<dbReference type="EMBL" id="CP000270">
    <property type="protein sequence ID" value="ABE31709.1"/>
    <property type="molecule type" value="Genomic_DNA"/>
</dbReference>
<sequence>MDRLGREPRPAVTVCACAGKRTHDTYVDKLSEISVGLQSMHYRCRPFCCTTTFQSLYVVTKAKHFANPCFLRQFYSGNWLAVSNRPPGAVNSRGDFAGKR</sequence>
<evidence type="ECO:0000313" key="2">
    <source>
        <dbReference type="Proteomes" id="UP000001817"/>
    </source>
</evidence>